<evidence type="ECO:0000313" key="4">
    <source>
        <dbReference type="EMBL" id="MCQ9208952.1"/>
    </source>
</evidence>
<proteinExistence type="predicted"/>
<feature type="domain" description="N-acetyltransferase" evidence="3">
    <location>
        <begin position="1"/>
        <end position="149"/>
    </location>
</feature>
<dbReference type="InterPro" id="IPR016181">
    <property type="entry name" value="Acyl_CoA_acyltransferase"/>
</dbReference>
<keyword evidence="5" id="KW-1185">Reference proteome</keyword>
<reference evidence="4" key="2">
    <citation type="journal article" date="2023" name="Curr. Microbiol.">
        <title>Granulicatella seriolae sp. nov., a Novel Facultative Anaerobe Isolated from Yellowtail Marine Fish.</title>
        <authorList>
            <person name="Lee M."/>
            <person name="Choi Y.J."/>
            <person name="Farooq A."/>
            <person name="Jeong J.B."/>
            <person name="Jung M.Y."/>
        </authorList>
    </citation>
    <scope>NUCLEOTIDE SEQUENCE</scope>
    <source>
        <strain evidence="4">S8</strain>
    </source>
</reference>
<comment type="caution">
    <text evidence="4">The sequence shown here is derived from an EMBL/GenBank/DDBJ whole genome shotgun (WGS) entry which is preliminary data.</text>
</comment>
<name>A0ABT1WKQ1_9LACT</name>
<evidence type="ECO:0000256" key="1">
    <source>
        <dbReference type="ARBA" id="ARBA00022679"/>
    </source>
</evidence>
<evidence type="ECO:0000313" key="5">
    <source>
        <dbReference type="Proteomes" id="UP001059480"/>
    </source>
</evidence>
<sequence length="280" mass="32599">MIQKEQIYEAFKIGFSDYSVPINFGMDSFFERFFGLEGNRLEHSVIAIEDEEPIGLILGGIRQFDGYKNMRCGTLCVSPKHRGSGVSGKLFDLFLENAVKNKCERLSLEVLSHNKRAIRFYEKRGFEKKNKLLYYSANTPDVLNCLALNDNIRIVETDCLAAIKLRDEISNLHINWQNETDYFSLDKEARCFAAYNKDNLVGTLVITTSGKIYNLFVVEKYRRKMVASSLLNFSIYQLKPEKLNIGMSDNIDMRDFLMKLNFMKEEVEQYEMFRLLDRLE</sequence>
<dbReference type="CDD" id="cd04301">
    <property type="entry name" value="NAT_SF"/>
    <property type="match status" value="2"/>
</dbReference>
<dbReference type="Pfam" id="PF13673">
    <property type="entry name" value="Acetyltransf_10"/>
    <property type="match status" value="1"/>
</dbReference>
<dbReference type="EC" id="2.3.1.-" evidence="4"/>
<keyword evidence="2 4" id="KW-0012">Acyltransferase</keyword>
<dbReference type="EMBL" id="JANHNZ010000001">
    <property type="protein sequence ID" value="MCQ9208952.1"/>
    <property type="molecule type" value="Genomic_DNA"/>
</dbReference>
<dbReference type="PANTHER" id="PTHR43420">
    <property type="entry name" value="ACETYLTRANSFERASE"/>
    <property type="match status" value="1"/>
</dbReference>
<dbReference type="PANTHER" id="PTHR43420:SF44">
    <property type="entry name" value="ACETYLTRANSFERASE YPEA"/>
    <property type="match status" value="1"/>
</dbReference>
<feature type="domain" description="N-acetyltransferase" evidence="3">
    <location>
        <begin position="150"/>
        <end position="280"/>
    </location>
</feature>
<dbReference type="InterPro" id="IPR000182">
    <property type="entry name" value="GNAT_dom"/>
</dbReference>
<dbReference type="InterPro" id="IPR050680">
    <property type="entry name" value="YpeA/RimI_acetyltransf"/>
</dbReference>
<dbReference type="Pfam" id="PF00583">
    <property type="entry name" value="Acetyltransf_1"/>
    <property type="match status" value="1"/>
</dbReference>
<dbReference type="PROSITE" id="PS51186">
    <property type="entry name" value="GNAT"/>
    <property type="match status" value="2"/>
</dbReference>
<gene>
    <name evidence="4" type="ORF">NPA36_00025</name>
</gene>
<dbReference type="Gene3D" id="3.40.630.30">
    <property type="match status" value="2"/>
</dbReference>
<dbReference type="SUPFAM" id="SSF55729">
    <property type="entry name" value="Acyl-CoA N-acyltransferases (Nat)"/>
    <property type="match status" value="2"/>
</dbReference>
<keyword evidence="1 4" id="KW-0808">Transferase</keyword>
<dbReference type="Proteomes" id="UP001059480">
    <property type="component" value="Unassembled WGS sequence"/>
</dbReference>
<evidence type="ECO:0000259" key="3">
    <source>
        <dbReference type="PROSITE" id="PS51186"/>
    </source>
</evidence>
<organism evidence="4 5">
    <name type="scientific">Granulicatella seriolae</name>
    <dbReference type="NCBI Taxonomy" id="2967226"/>
    <lineage>
        <taxon>Bacteria</taxon>
        <taxon>Bacillati</taxon>
        <taxon>Bacillota</taxon>
        <taxon>Bacilli</taxon>
        <taxon>Lactobacillales</taxon>
        <taxon>Carnobacteriaceae</taxon>
        <taxon>Granulicatella</taxon>
    </lineage>
</organism>
<dbReference type="GO" id="GO:0016746">
    <property type="term" value="F:acyltransferase activity"/>
    <property type="evidence" value="ECO:0007669"/>
    <property type="project" value="UniProtKB-KW"/>
</dbReference>
<evidence type="ECO:0000256" key="2">
    <source>
        <dbReference type="ARBA" id="ARBA00023315"/>
    </source>
</evidence>
<reference evidence="4" key="1">
    <citation type="submission" date="2022-07" db="EMBL/GenBank/DDBJ databases">
        <authorList>
            <person name="Jung M.-Y."/>
            <person name="Lee M."/>
        </authorList>
    </citation>
    <scope>NUCLEOTIDE SEQUENCE</scope>
    <source>
        <strain evidence="4">S8</strain>
    </source>
</reference>
<dbReference type="RefSeq" id="WP_256944071.1">
    <property type="nucleotide sequence ID" value="NZ_JANHNZ010000001.1"/>
</dbReference>
<reference evidence="4" key="3">
    <citation type="journal article" date="2023" name="Microbiol. Resour. Announc.">
        <title>Draft Genome Sequence of Granulicatella sp. Strain S8, Isolated from a Marine Fish, Seriola quinqueradiata.</title>
        <authorList>
            <person name="Lee M."/>
            <person name="Farooq A."/>
            <person name="Jeong J.B."/>
            <person name="Jung M.Y."/>
        </authorList>
    </citation>
    <scope>NUCLEOTIDE SEQUENCE</scope>
    <source>
        <strain evidence="4">S8</strain>
    </source>
</reference>
<accession>A0ABT1WKQ1</accession>
<protein>
    <submittedName>
        <fullName evidence="4">GNAT family N-acetyltransferase</fullName>
        <ecNumber evidence="4">2.3.1.-</ecNumber>
    </submittedName>
</protein>